<dbReference type="InterPro" id="IPR019410">
    <property type="entry name" value="Methyltransf_16"/>
</dbReference>
<accession>A0AAE0GLQ5</accession>
<gene>
    <name evidence="1" type="ORF">CYMTET_11750</name>
</gene>
<dbReference type="Pfam" id="PF10294">
    <property type="entry name" value="Methyltransf_16"/>
    <property type="match status" value="1"/>
</dbReference>
<name>A0AAE0GLQ5_9CHLO</name>
<comment type="caution">
    <text evidence="1">The sequence shown here is derived from an EMBL/GenBank/DDBJ whole genome shotgun (WGS) entry which is preliminary data.</text>
</comment>
<dbReference type="PANTHER" id="PTHR14614:SF132">
    <property type="entry name" value="PROTEIN-LYSINE METHYLTRANSFERASE C42C1.13"/>
    <property type="match status" value="1"/>
</dbReference>
<dbReference type="AlphaFoldDB" id="A0AAE0GLQ5"/>
<dbReference type="Gene3D" id="3.40.50.150">
    <property type="entry name" value="Vaccinia Virus protein VP39"/>
    <property type="match status" value="1"/>
</dbReference>
<evidence type="ECO:0000313" key="2">
    <source>
        <dbReference type="Proteomes" id="UP001190700"/>
    </source>
</evidence>
<proteinExistence type="predicted"/>
<evidence type="ECO:0000313" key="1">
    <source>
        <dbReference type="EMBL" id="KAK3280404.1"/>
    </source>
</evidence>
<protein>
    <submittedName>
        <fullName evidence="1">Uncharacterized protein</fullName>
    </submittedName>
</protein>
<dbReference type="InterPro" id="IPR029063">
    <property type="entry name" value="SAM-dependent_MTases_sf"/>
</dbReference>
<dbReference type="EMBL" id="LGRX02004405">
    <property type="protein sequence ID" value="KAK3280404.1"/>
    <property type="molecule type" value="Genomic_DNA"/>
</dbReference>
<reference evidence="1 2" key="1">
    <citation type="journal article" date="2015" name="Genome Biol. Evol.">
        <title>Comparative Genomics of a Bacterivorous Green Alga Reveals Evolutionary Causalities and Consequences of Phago-Mixotrophic Mode of Nutrition.</title>
        <authorList>
            <person name="Burns J.A."/>
            <person name="Paasch A."/>
            <person name="Narechania A."/>
            <person name="Kim E."/>
        </authorList>
    </citation>
    <scope>NUCLEOTIDE SEQUENCE [LARGE SCALE GENOMIC DNA]</scope>
    <source>
        <strain evidence="1 2">PLY_AMNH</strain>
    </source>
</reference>
<dbReference type="PANTHER" id="PTHR14614">
    <property type="entry name" value="HEPATOCELLULAR CARCINOMA-ASSOCIATED ANTIGEN"/>
    <property type="match status" value="1"/>
</dbReference>
<dbReference type="SUPFAM" id="SSF53335">
    <property type="entry name" value="S-adenosyl-L-methionine-dependent methyltransferases"/>
    <property type="match status" value="1"/>
</dbReference>
<keyword evidence="2" id="KW-1185">Reference proteome</keyword>
<sequence length="307" mass="33428">MNINVLQARPLSMAYASKLPLFTAKSLASIRACSLPKVNISSHRGVRYRHQVFRPQALIEVDTPLEPGEHGCALSLVAEEVDIGSHQVRVVRPKDEDAVLDMYINSGHEEADPYWATLWPSSICLASLLLAETSLVAGKEVCDLGSGLGLAGVGAALAGAQQVTMCDREPLALKCIQRTAGLNGLNYLTKDMEGMQASRESFVSTAVLDWDDEEPDVGKFDVVLACDVLYQAAAVAPLAQIVPKLLARDGMLILADPPERTPENRRNFVKMVNGILDKSFSHRIVYNGQEHELCVMHFGFGNALEKC</sequence>
<organism evidence="1 2">
    <name type="scientific">Cymbomonas tetramitiformis</name>
    <dbReference type="NCBI Taxonomy" id="36881"/>
    <lineage>
        <taxon>Eukaryota</taxon>
        <taxon>Viridiplantae</taxon>
        <taxon>Chlorophyta</taxon>
        <taxon>Pyramimonadophyceae</taxon>
        <taxon>Pyramimonadales</taxon>
        <taxon>Pyramimonadaceae</taxon>
        <taxon>Cymbomonas</taxon>
    </lineage>
</organism>
<dbReference type="Proteomes" id="UP001190700">
    <property type="component" value="Unassembled WGS sequence"/>
</dbReference>